<dbReference type="Proteomes" id="UP000064967">
    <property type="component" value="Chromosome"/>
</dbReference>
<dbReference type="EMBL" id="CP012333">
    <property type="protein sequence ID" value="AKV02865.1"/>
    <property type="molecule type" value="Genomic_DNA"/>
</dbReference>
<dbReference type="KEGG" id="llu:AKJ09_09528"/>
<protein>
    <submittedName>
        <fullName evidence="2">Uncharacterized protein</fullName>
    </submittedName>
</protein>
<feature type="region of interest" description="Disordered" evidence="1">
    <location>
        <begin position="1"/>
        <end position="21"/>
    </location>
</feature>
<sequence>MRATRPVSGVRGAGSVDPSSSALRAQHQAEIDALLFGTIVQPPALGFSLASIPLVVVDDTALDALSLDARTSDLLRAIDGESNLEAIIAQTDLTDREAMGAVEALLALGAIRLLPPNER</sequence>
<keyword evidence="3" id="KW-1185">Reference proteome</keyword>
<organism evidence="2 3">
    <name type="scientific">Labilithrix luteola</name>
    <dbReference type="NCBI Taxonomy" id="1391654"/>
    <lineage>
        <taxon>Bacteria</taxon>
        <taxon>Pseudomonadati</taxon>
        <taxon>Myxococcota</taxon>
        <taxon>Polyangia</taxon>
        <taxon>Polyangiales</taxon>
        <taxon>Labilitrichaceae</taxon>
        <taxon>Labilithrix</taxon>
    </lineage>
</organism>
<reference evidence="2 3" key="1">
    <citation type="submission" date="2015-08" db="EMBL/GenBank/DDBJ databases">
        <authorList>
            <person name="Babu N.S."/>
            <person name="Beckwith C.J."/>
            <person name="Beseler K.G."/>
            <person name="Brison A."/>
            <person name="Carone J.V."/>
            <person name="Caskin T.P."/>
            <person name="Diamond M."/>
            <person name="Durham M.E."/>
            <person name="Foxe J.M."/>
            <person name="Go M."/>
            <person name="Henderson B.A."/>
            <person name="Jones I.B."/>
            <person name="McGettigan J.A."/>
            <person name="Micheletti S.J."/>
            <person name="Nasrallah M.E."/>
            <person name="Ortiz D."/>
            <person name="Piller C.R."/>
            <person name="Privatt S.R."/>
            <person name="Schneider S.L."/>
            <person name="Sharp S."/>
            <person name="Smith T.C."/>
            <person name="Stanton J.D."/>
            <person name="Ullery H.E."/>
            <person name="Wilson R.J."/>
            <person name="Serrano M.G."/>
            <person name="Buck G."/>
            <person name="Lee V."/>
            <person name="Wang Y."/>
            <person name="Carvalho R."/>
            <person name="Voegtly L."/>
            <person name="Shi R."/>
            <person name="Duckworth R."/>
            <person name="Johnson A."/>
            <person name="Loviza R."/>
            <person name="Walstead R."/>
            <person name="Shah Z."/>
            <person name="Kiflezghi M."/>
            <person name="Wade K."/>
            <person name="Ball S.L."/>
            <person name="Bradley K.W."/>
            <person name="Asai D.J."/>
            <person name="Bowman C.A."/>
            <person name="Russell D.A."/>
            <person name="Pope W.H."/>
            <person name="Jacobs-Sera D."/>
            <person name="Hendrix R.W."/>
            <person name="Hatfull G.F."/>
        </authorList>
    </citation>
    <scope>NUCLEOTIDE SEQUENCE [LARGE SCALE GENOMIC DNA]</scope>
    <source>
        <strain evidence="2 3">DSM 27648</strain>
    </source>
</reference>
<accession>A0A0K1QBR9</accession>
<dbReference type="AlphaFoldDB" id="A0A0K1QBR9"/>
<proteinExistence type="predicted"/>
<evidence type="ECO:0000256" key="1">
    <source>
        <dbReference type="SAM" id="MobiDB-lite"/>
    </source>
</evidence>
<evidence type="ECO:0000313" key="3">
    <source>
        <dbReference type="Proteomes" id="UP000064967"/>
    </source>
</evidence>
<evidence type="ECO:0000313" key="2">
    <source>
        <dbReference type="EMBL" id="AKV02865.1"/>
    </source>
</evidence>
<gene>
    <name evidence="2" type="ORF">AKJ09_09528</name>
</gene>
<name>A0A0K1QBR9_9BACT</name>
<dbReference type="STRING" id="1391654.AKJ09_09528"/>
<dbReference type="RefSeq" id="WP_205633954.1">
    <property type="nucleotide sequence ID" value="NZ_CP012333.1"/>
</dbReference>